<comment type="similarity">
    <text evidence="2">Belongs to the ESF2/ABP1 family.</text>
</comment>
<keyword evidence="10" id="KW-1185">Reference proteome</keyword>
<dbReference type="InterPro" id="IPR039119">
    <property type="entry name" value="ABT1/Esf2"/>
</dbReference>
<keyword evidence="3 5" id="KW-0694">RNA-binding</keyword>
<evidence type="ECO:0000256" key="7">
    <source>
        <dbReference type="SAM" id="MobiDB-lite"/>
    </source>
</evidence>
<keyword evidence="6" id="KW-0175">Coiled coil</keyword>
<feature type="compositionally biased region" description="Basic residues" evidence="7">
    <location>
        <begin position="287"/>
        <end position="299"/>
    </location>
</feature>
<evidence type="ECO:0000256" key="1">
    <source>
        <dbReference type="ARBA" id="ARBA00004604"/>
    </source>
</evidence>
<evidence type="ECO:0000256" key="4">
    <source>
        <dbReference type="ARBA" id="ARBA00023242"/>
    </source>
</evidence>
<gene>
    <name evidence="9" type="ORF">PGAL8A_00083300</name>
</gene>
<dbReference type="GO" id="GO:0000480">
    <property type="term" value="P:endonucleolytic cleavage in 5'-ETS of tricistronic rRNA transcript (SSU-rRNA, 5.8S rRNA, LSU-rRNA)"/>
    <property type="evidence" value="ECO:0007669"/>
    <property type="project" value="TreeGrafter"/>
</dbReference>
<dbReference type="GeneID" id="39729357"/>
<dbReference type="PANTHER" id="PTHR12311:SF7">
    <property type="entry name" value="ACTIVATOR OF BASAL TRANSCRIPTION 1"/>
    <property type="match status" value="1"/>
</dbReference>
<dbReference type="OMA" id="ENTEFHD"/>
<dbReference type="VEuPathDB" id="PlasmoDB:PGAL8A_00083300"/>
<dbReference type="GO" id="GO:0003723">
    <property type="term" value="F:RNA binding"/>
    <property type="evidence" value="ECO:0007669"/>
    <property type="project" value="UniProtKB-UniRule"/>
</dbReference>
<evidence type="ECO:0000256" key="5">
    <source>
        <dbReference type="PROSITE-ProRule" id="PRU00176"/>
    </source>
</evidence>
<feature type="domain" description="RRM" evidence="8">
    <location>
        <begin position="133"/>
        <end position="215"/>
    </location>
</feature>
<dbReference type="GO" id="GO:0005730">
    <property type="term" value="C:nucleolus"/>
    <property type="evidence" value="ECO:0007669"/>
    <property type="project" value="UniProtKB-SubCell"/>
</dbReference>
<dbReference type="SUPFAM" id="SSF54928">
    <property type="entry name" value="RNA-binding domain, RBD"/>
    <property type="match status" value="1"/>
</dbReference>
<comment type="caution">
    <text evidence="9">The sequence shown here is derived from an EMBL/GenBank/DDBJ whole genome shotgun (WGS) entry which is preliminary data.</text>
</comment>
<evidence type="ECO:0000256" key="3">
    <source>
        <dbReference type="ARBA" id="ARBA00022884"/>
    </source>
</evidence>
<evidence type="ECO:0000313" key="9">
    <source>
        <dbReference type="EMBL" id="CRG93129.1"/>
    </source>
</evidence>
<dbReference type="GO" id="GO:0000472">
    <property type="term" value="P:endonucleolytic cleavage to generate mature 5'-end of SSU-rRNA from (SSU-rRNA, 5.8S rRNA, LSU-rRNA)"/>
    <property type="evidence" value="ECO:0007669"/>
    <property type="project" value="TreeGrafter"/>
</dbReference>
<dbReference type="InterPro" id="IPR000504">
    <property type="entry name" value="RRM_dom"/>
</dbReference>
<feature type="coiled-coil region" evidence="6">
    <location>
        <begin position="48"/>
        <end position="81"/>
    </location>
</feature>
<dbReference type="Gene3D" id="3.30.70.330">
    <property type="match status" value="1"/>
</dbReference>
<dbReference type="InterPro" id="IPR012677">
    <property type="entry name" value="Nucleotide-bd_a/b_plait_sf"/>
</dbReference>
<dbReference type="OrthoDB" id="287393at2759"/>
<accession>A0A1J1GL95</accession>
<evidence type="ECO:0000313" key="10">
    <source>
        <dbReference type="Proteomes" id="UP000220797"/>
    </source>
</evidence>
<reference evidence="9" key="1">
    <citation type="submission" date="2015-04" db="EMBL/GenBank/DDBJ databases">
        <authorList>
            <consortium name="Pathogen Informatics"/>
        </authorList>
    </citation>
    <scope>NUCLEOTIDE SEQUENCE [LARGE SCALE GENOMIC DNA]</scope>
    <source>
        <strain evidence="9">8A</strain>
    </source>
</reference>
<evidence type="ECO:0000259" key="8">
    <source>
        <dbReference type="PROSITE" id="PS50102"/>
    </source>
</evidence>
<dbReference type="InterPro" id="IPR035979">
    <property type="entry name" value="RBD_domain_sf"/>
</dbReference>
<dbReference type="Pfam" id="PF00076">
    <property type="entry name" value="RRM_1"/>
    <property type="match status" value="1"/>
</dbReference>
<dbReference type="PROSITE" id="PS50102">
    <property type="entry name" value="RRM"/>
    <property type="match status" value="1"/>
</dbReference>
<dbReference type="Proteomes" id="UP000220797">
    <property type="component" value="Unassembled WGS sequence"/>
</dbReference>
<sequence length="334" mass="40269">MKKILKFKKNGDIKNQLNEKKIDKKSFKKKKNRDLKKKKEYKINVLKFNNEKNKKNCFEENVKNKKELNNKKEKIINVKDENKLCTNVKFEQNQKLNKEKKIFKKEPSYEEDERFQFNDKLWLEVKKEESKRGIIYLSHIPIGLTPSKIKEIFSKYGSIDKIYLNKIKDEKINIVSKEKNSKRIKYSDGYIEFYDKKDAIKVEKLLNNQMIGGKKRKNILRENFWHIKYLKNFTWNDLVSSVLYRNISRKDRFNFALKNMYKNYEKYLEKNIDKEGYNKKTVSSKFISKKNKKEKKKSPSKNSNKLKFVTLKEEDKKTDKSNTVSSDFLKLLIQ</sequence>
<proteinExistence type="inferred from homology"/>
<evidence type="ECO:0000256" key="6">
    <source>
        <dbReference type="SAM" id="Coils"/>
    </source>
</evidence>
<name>A0A1J1GL95_PLAGA</name>
<dbReference type="CDD" id="cd12263">
    <property type="entry name" value="RRM_ABT1_like"/>
    <property type="match status" value="1"/>
</dbReference>
<dbReference type="EMBL" id="CVMV01000013">
    <property type="protein sequence ID" value="CRG93129.1"/>
    <property type="molecule type" value="Genomic_DNA"/>
</dbReference>
<comment type="subcellular location">
    <subcellularLocation>
        <location evidence="1">Nucleus</location>
        <location evidence="1">Nucleolus</location>
    </subcellularLocation>
</comment>
<evidence type="ECO:0000256" key="2">
    <source>
        <dbReference type="ARBA" id="ARBA00005819"/>
    </source>
</evidence>
<dbReference type="InterPro" id="IPR034353">
    <property type="entry name" value="ABT1/ESF2_RRM"/>
</dbReference>
<dbReference type="GO" id="GO:0034462">
    <property type="term" value="P:small-subunit processome assembly"/>
    <property type="evidence" value="ECO:0007669"/>
    <property type="project" value="TreeGrafter"/>
</dbReference>
<dbReference type="AlphaFoldDB" id="A0A1J1GL95"/>
<dbReference type="RefSeq" id="XP_028525951.1">
    <property type="nucleotide sequence ID" value="XM_028670810.1"/>
</dbReference>
<dbReference type="SMART" id="SM00360">
    <property type="entry name" value="RRM"/>
    <property type="match status" value="1"/>
</dbReference>
<protein>
    <submittedName>
        <fullName evidence="9">Small subunit rRNA processing protein, putative</fullName>
    </submittedName>
</protein>
<dbReference type="GO" id="GO:0000447">
    <property type="term" value="P:endonucleolytic cleavage in ITS1 to separate SSU-rRNA from 5.8S rRNA and LSU-rRNA from tricistronic rRNA transcript (SSU-rRNA, 5.8S rRNA, LSU-rRNA)"/>
    <property type="evidence" value="ECO:0007669"/>
    <property type="project" value="TreeGrafter"/>
</dbReference>
<feature type="region of interest" description="Disordered" evidence="7">
    <location>
        <begin position="287"/>
        <end position="307"/>
    </location>
</feature>
<dbReference type="PANTHER" id="PTHR12311">
    <property type="entry name" value="ACTIVATOR OF BASAL TRANSCRIPTION 1"/>
    <property type="match status" value="1"/>
</dbReference>
<organism evidence="9 10">
    <name type="scientific">Plasmodium gallinaceum</name>
    <dbReference type="NCBI Taxonomy" id="5849"/>
    <lineage>
        <taxon>Eukaryota</taxon>
        <taxon>Sar</taxon>
        <taxon>Alveolata</taxon>
        <taxon>Apicomplexa</taxon>
        <taxon>Aconoidasida</taxon>
        <taxon>Haemosporida</taxon>
        <taxon>Plasmodiidae</taxon>
        <taxon>Plasmodium</taxon>
        <taxon>Plasmodium (Haemamoeba)</taxon>
    </lineage>
</organism>
<keyword evidence="4" id="KW-0539">Nucleus</keyword>